<protein>
    <submittedName>
        <fullName evidence="3">Transglutaminase family protein</fullName>
    </submittedName>
</protein>
<evidence type="ECO:0000256" key="1">
    <source>
        <dbReference type="SAM" id="MobiDB-lite"/>
    </source>
</evidence>
<evidence type="ECO:0000259" key="2">
    <source>
        <dbReference type="SMART" id="SM00460"/>
    </source>
</evidence>
<sequence>MPATTGSPTDHEHLLRSTEFLDHDSPEVRAFVDRVVTDHDAPAREKAVRLYYAVRDDVFYEVYGADLSRAGLRASSVAREGKGFCLHKSVLYAAAVRAVGVPSRLVFGDVRNHLASDRLKEHIGGDVFFHALTSVRLEGRWVRATPVFNKTLCRLYGMSPLEFDGTADSLYHPFDDRGQQHMEFLTMHGEFDDLPHDFVMERMRSQHPNFLKGTGTVGGGSLAEEAGR</sequence>
<dbReference type="Proteomes" id="UP001501358">
    <property type="component" value="Unassembled WGS sequence"/>
</dbReference>
<name>A0ABP6A4N3_9ACTN</name>
<dbReference type="Gene3D" id="3.10.620.30">
    <property type="match status" value="1"/>
</dbReference>
<dbReference type="PANTHER" id="PTHR33490:SF3">
    <property type="entry name" value="CONSERVED INTEGRAL MEMBRANE PROTEIN"/>
    <property type="match status" value="1"/>
</dbReference>
<dbReference type="Pfam" id="PF01841">
    <property type="entry name" value="Transglut_core"/>
    <property type="match status" value="1"/>
</dbReference>
<evidence type="ECO:0000313" key="3">
    <source>
        <dbReference type="EMBL" id="GAA2506558.1"/>
    </source>
</evidence>
<gene>
    <name evidence="3" type="ORF">GCM10010406_48970</name>
</gene>
<dbReference type="RefSeq" id="WP_344385486.1">
    <property type="nucleotide sequence ID" value="NZ_BAAATA010000040.1"/>
</dbReference>
<proteinExistence type="predicted"/>
<accession>A0ABP6A4N3</accession>
<reference evidence="4" key="1">
    <citation type="journal article" date="2019" name="Int. J. Syst. Evol. Microbiol.">
        <title>The Global Catalogue of Microorganisms (GCM) 10K type strain sequencing project: providing services to taxonomists for standard genome sequencing and annotation.</title>
        <authorList>
            <consortium name="The Broad Institute Genomics Platform"/>
            <consortium name="The Broad Institute Genome Sequencing Center for Infectious Disease"/>
            <person name="Wu L."/>
            <person name="Ma J."/>
        </authorList>
    </citation>
    <scope>NUCLEOTIDE SEQUENCE [LARGE SCALE GENOMIC DNA]</scope>
    <source>
        <strain evidence="4">JCM 6307</strain>
    </source>
</reference>
<dbReference type="SMART" id="SM00460">
    <property type="entry name" value="TGc"/>
    <property type="match status" value="1"/>
</dbReference>
<dbReference type="EMBL" id="BAAATA010000040">
    <property type="protein sequence ID" value="GAA2506558.1"/>
    <property type="molecule type" value="Genomic_DNA"/>
</dbReference>
<dbReference type="SUPFAM" id="SSF54001">
    <property type="entry name" value="Cysteine proteinases"/>
    <property type="match status" value="1"/>
</dbReference>
<keyword evidence="4" id="KW-1185">Reference proteome</keyword>
<feature type="domain" description="Transglutaminase-like" evidence="2">
    <location>
        <begin position="77"/>
        <end position="148"/>
    </location>
</feature>
<dbReference type="InterPro" id="IPR002931">
    <property type="entry name" value="Transglutaminase-like"/>
</dbReference>
<dbReference type="InterPro" id="IPR038765">
    <property type="entry name" value="Papain-like_cys_pep_sf"/>
</dbReference>
<dbReference type="PANTHER" id="PTHR33490">
    <property type="entry name" value="BLR5614 PROTEIN-RELATED"/>
    <property type="match status" value="1"/>
</dbReference>
<evidence type="ECO:0000313" key="4">
    <source>
        <dbReference type="Proteomes" id="UP001501358"/>
    </source>
</evidence>
<organism evidence="3 4">
    <name type="scientific">Streptomyces thermolineatus</name>
    <dbReference type="NCBI Taxonomy" id="44033"/>
    <lineage>
        <taxon>Bacteria</taxon>
        <taxon>Bacillati</taxon>
        <taxon>Actinomycetota</taxon>
        <taxon>Actinomycetes</taxon>
        <taxon>Kitasatosporales</taxon>
        <taxon>Streptomycetaceae</taxon>
        <taxon>Streptomyces</taxon>
    </lineage>
</organism>
<comment type="caution">
    <text evidence="3">The sequence shown here is derived from an EMBL/GenBank/DDBJ whole genome shotgun (WGS) entry which is preliminary data.</text>
</comment>
<feature type="region of interest" description="Disordered" evidence="1">
    <location>
        <begin position="209"/>
        <end position="228"/>
    </location>
</feature>